<keyword evidence="2" id="KW-1185">Reference proteome</keyword>
<dbReference type="EMBL" id="CM042886">
    <property type="protein sequence ID" value="KAI4342844.1"/>
    <property type="molecule type" value="Genomic_DNA"/>
</dbReference>
<organism evidence="1 2">
    <name type="scientific">Melastoma candidum</name>
    <dbReference type="NCBI Taxonomy" id="119954"/>
    <lineage>
        <taxon>Eukaryota</taxon>
        <taxon>Viridiplantae</taxon>
        <taxon>Streptophyta</taxon>
        <taxon>Embryophyta</taxon>
        <taxon>Tracheophyta</taxon>
        <taxon>Spermatophyta</taxon>
        <taxon>Magnoliopsida</taxon>
        <taxon>eudicotyledons</taxon>
        <taxon>Gunneridae</taxon>
        <taxon>Pentapetalae</taxon>
        <taxon>rosids</taxon>
        <taxon>malvids</taxon>
        <taxon>Myrtales</taxon>
        <taxon>Melastomataceae</taxon>
        <taxon>Melastomatoideae</taxon>
        <taxon>Melastomateae</taxon>
        <taxon>Melastoma</taxon>
    </lineage>
</organism>
<sequence>MKARIIRQPRMQMGSKSNSEGGGGKGGSTSGSTSNDAVSPISRYNHSRLKLPEPAANNLLLDDDVLSYSTAVFCGRCLLVFLLSTPLLFSSSSSTPDTPRLIKSNINSKHHKRRKESPIRRPSKGYNRSNLYSKYQLSANSDKRRKETANRKECKEGGVGGGDG</sequence>
<proteinExistence type="predicted"/>
<evidence type="ECO:0000313" key="1">
    <source>
        <dbReference type="EMBL" id="KAI4342844.1"/>
    </source>
</evidence>
<comment type="caution">
    <text evidence="1">The sequence shown here is derived from an EMBL/GenBank/DDBJ whole genome shotgun (WGS) entry which is preliminary data.</text>
</comment>
<name>A0ACB9P4N8_9MYRT</name>
<accession>A0ACB9P4N8</accession>
<reference evidence="2" key="1">
    <citation type="journal article" date="2023" name="Front. Plant Sci.">
        <title>Chromosomal-level genome assembly of Melastoma candidum provides insights into trichome evolution.</title>
        <authorList>
            <person name="Zhong Y."/>
            <person name="Wu W."/>
            <person name="Sun C."/>
            <person name="Zou P."/>
            <person name="Liu Y."/>
            <person name="Dai S."/>
            <person name="Zhou R."/>
        </authorList>
    </citation>
    <scope>NUCLEOTIDE SEQUENCE [LARGE SCALE GENOMIC DNA]</scope>
</reference>
<gene>
    <name evidence="1" type="ORF">MLD38_027412</name>
</gene>
<dbReference type="Proteomes" id="UP001057402">
    <property type="component" value="Chromosome 7"/>
</dbReference>
<evidence type="ECO:0000313" key="2">
    <source>
        <dbReference type="Proteomes" id="UP001057402"/>
    </source>
</evidence>
<protein>
    <submittedName>
        <fullName evidence="1">Uncharacterized protein</fullName>
    </submittedName>
</protein>